<dbReference type="Proteomes" id="UP000823561">
    <property type="component" value="Chromosome 4"/>
</dbReference>
<evidence type="ECO:0000313" key="1">
    <source>
        <dbReference type="EMBL" id="KAG5282191.1"/>
    </source>
</evidence>
<organism evidence="1 2">
    <name type="scientific">Alosa alosa</name>
    <name type="common">allis shad</name>
    <dbReference type="NCBI Taxonomy" id="278164"/>
    <lineage>
        <taxon>Eukaryota</taxon>
        <taxon>Metazoa</taxon>
        <taxon>Chordata</taxon>
        <taxon>Craniata</taxon>
        <taxon>Vertebrata</taxon>
        <taxon>Euteleostomi</taxon>
        <taxon>Actinopterygii</taxon>
        <taxon>Neopterygii</taxon>
        <taxon>Teleostei</taxon>
        <taxon>Clupei</taxon>
        <taxon>Clupeiformes</taxon>
        <taxon>Clupeoidei</taxon>
        <taxon>Clupeidae</taxon>
        <taxon>Alosa</taxon>
    </lineage>
</organism>
<accession>A0AAV6H9V0</accession>
<comment type="caution">
    <text evidence="1">The sequence shown here is derived from an EMBL/GenBank/DDBJ whole genome shotgun (WGS) entry which is preliminary data.</text>
</comment>
<keyword evidence="2" id="KW-1185">Reference proteome</keyword>
<gene>
    <name evidence="1" type="ORF">AALO_G00053220</name>
</gene>
<name>A0AAV6H9V0_9TELE</name>
<evidence type="ECO:0000313" key="2">
    <source>
        <dbReference type="Proteomes" id="UP000823561"/>
    </source>
</evidence>
<sequence>MATAVFYTRSLQELPKLSMTDVHCICNMSKVPSFKMDKGFRLYVGTYIHNYEGVDSTEAWSVHYLIPACSEYQKHTVALALRISHL</sequence>
<reference evidence="1" key="1">
    <citation type="submission" date="2020-10" db="EMBL/GenBank/DDBJ databases">
        <title>Chromosome-scale genome assembly of the Allis shad, Alosa alosa.</title>
        <authorList>
            <person name="Margot Z."/>
            <person name="Christophe K."/>
            <person name="Cabau C."/>
            <person name="Louis A."/>
            <person name="Berthelot C."/>
            <person name="Parey E."/>
            <person name="Roest Crollius H."/>
            <person name="Montfort J."/>
            <person name="Robinson-Rechavi M."/>
            <person name="Bucao C."/>
            <person name="Bouchez O."/>
            <person name="Gislard M."/>
            <person name="Lluch J."/>
            <person name="Milhes M."/>
            <person name="Lampietro C."/>
            <person name="Lopez Roques C."/>
            <person name="Donnadieu C."/>
            <person name="Braasch I."/>
            <person name="Desvignes T."/>
            <person name="Postlethwait J."/>
            <person name="Bobe J."/>
            <person name="Guiguen Y."/>
        </authorList>
    </citation>
    <scope>NUCLEOTIDE SEQUENCE</scope>
    <source>
        <strain evidence="1">M-15738</strain>
        <tissue evidence="1">Blood</tissue>
    </source>
</reference>
<proteinExistence type="predicted"/>
<protein>
    <submittedName>
        <fullName evidence="1">Uncharacterized protein</fullName>
    </submittedName>
</protein>
<dbReference type="EMBL" id="JADWDJ010000004">
    <property type="protein sequence ID" value="KAG5282191.1"/>
    <property type="molecule type" value="Genomic_DNA"/>
</dbReference>
<dbReference type="AlphaFoldDB" id="A0AAV6H9V0"/>